<dbReference type="GeneID" id="63816767"/>
<gene>
    <name evidence="1" type="ORF">P175DRAFT_0531568</name>
</gene>
<dbReference type="RefSeq" id="XP_040753413.1">
    <property type="nucleotide sequence ID" value="XM_040899885.1"/>
</dbReference>
<accession>A0A2T5M0G0</accession>
<name>A0A2T5M0G0_9EURO</name>
<evidence type="ECO:0000313" key="1">
    <source>
        <dbReference type="EMBL" id="PTU22021.1"/>
    </source>
</evidence>
<dbReference type="EMBL" id="MSFN02000003">
    <property type="protein sequence ID" value="PTU22021.1"/>
    <property type="molecule type" value="Genomic_DNA"/>
</dbReference>
<dbReference type="VEuPathDB" id="FungiDB:P175DRAFT_0531568"/>
<protein>
    <submittedName>
        <fullName evidence="1">Uncharacterized protein</fullName>
    </submittedName>
</protein>
<dbReference type="Proteomes" id="UP000244073">
    <property type="component" value="Unassembled WGS sequence"/>
</dbReference>
<sequence length="82" mass="9084">MAHLPSPLAVMHFATPITLNSALFTPSTASARNDSFRRGDDSQRAGAVFWPHIPRKEIFEAGRDGNIHQAHRKASKPVIIHM</sequence>
<reference evidence="1 2" key="1">
    <citation type="journal article" date="2018" name="Proc. Natl. Acad. Sci. U.S.A.">
        <title>Linking secondary metabolites to gene clusters through genome sequencing of six diverse Aspergillus species.</title>
        <authorList>
            <person name="Kaerboelling I."/>
            <person name="Vesth T.C."/>
            <person name="Frisvad J.C."/>
            <person name="Nybo J.L."/>
            <person name="Theobald S."/>
            <person name="Kuo A."/>
            <person name="Bowyer P."/>
            <person name="Matsuda Y."/>
            <person name="Mondo S."/>
            <person name="Lyhne E.K."/>
            <person name="Kogle M.E."/>
            <person name="Clum A."/>
            <person name="Lipzen A."/>
            <person name="Salamov A."/>
            <person name="Ngan C.Y."/>
            <person name="Daum C."/>
            <person name="Chiniquy J."/>
            <person name="Barry K."/>
            <person name="LaButti K."/>
            <person name="Haridas S."/>
            <person name="Simmons B.A."/>
            <person name="Magnuson J.K."/>
            <person name="Mortensen U.H."/>
            <person name="Larsen T.O."/>
            <person name="Grigoriev I.V."/>
            <person name="Baker S.E."/>
            <person name="Andersen M.R."/>
        </authorList>
    </citation>
    <scope>NUCLEOTIDE SEQUENCE [LARGE SCALE GENOMIC DNA]</scope>
    <source>
        <strain evidence="1 2">IBT 24754</strain>
    </source>
</reference>
<dbReference type="AlphaFoldDB" id="A0A2T5M0G0"/>
<comment type="caution">
    <text evidence="1">The sequence shown here is derived from an EMBL/GenBank/DDBJ whole genome shotgun (WGS) entry which is preliminary data.</text>
</comment>
<proteinExistence type="predicted"/>
<organism evidence="1 2">
    <name type="scientific">Aspergillus ochraceoroseus IBT 24754</name>
    <dbReference type="NCBI Taxonomy" id="1392256"/>
    <lineage>
        <taxon>Eukaryota</taxon>
        <taxon>Fungi</taxon>
        <taxon>Dikarya</taxon>
        <taxon>Ascomycota</taxon>
        <taxon>Pezizomycotina</taxon>
        <taxon>Eurotiomycetes</taxon>
        <taxon>Eurotiomycetidae</taxon>
        <taxon>Eurotiales</taxon>
        <taxon>Aspergillaceae</taxon>
        <taxon>Aspergillus</taxon>
        <taxon>Aspergillus subgen. Nidulantes</taxon>
    </lineage>
</organism>
<evidence type="ECO:0000313" key="2">
    <source>
        <dbReference type="Proteomes" id="UP000244073"/>
    </source>
</evidence>